<keyword evidence="2" id="KW-0808">Transferase</keyword>
<dbReference type="STRING" id="488535.SAMN04487963_3137"/>
<gene>
    <name evidence="2" type="ORF">SAMN04487963_3137</name>
</gene>
<reference evidence="3" key="1">
    <citation type="submission" date="2016-10" db="EMBL/GenBank/DDBJ databases">
        <authorList>
            <person name="Varghese N."/>
            <person name="Submissions S."/>
        </authorList>
    </citation>
    <scope>NUCLEOTIDE SEQUENCE [LARGE SCALE GENOMIC DNA]</scope>
    <source>
        <strain evidence="3">CGMCC 1.7061</strain>
    </source>
</reference>
<dbReference type="Gene3D" id="3.40.50.2000">
    <property type="entry name" value="Glycogen Phosphorylase B"/>
    <property type="match status" value="2"/>
</dbReference>
<dbReference type="Pfam" id="PF13439">
    <property type="entry name" value="Glyco_transf_4"/>
    <property type="match status" value="1"/>
</dbReference>
<dbReference type="InterPro" id="IPR028098">
    <property type="entry name" value="Glyco_trans_4-like_N"/>
</dbReference>
<dbReference type="Pfam" id="PF13692">
    <property type="entry name" value="Glyco_trans_1_4"/>
    <property type="match status" value="1"/>
</dbReference>
<dbReference type="GO" id="GO:0016757">
    <property type="term" value="F:glycosyltransferase activity"/>
    <property type="evidence" value="ECO:0007669"/>
    <property type="project" value="UniProtKB-ARBA"/>
</dbReference>
<protein>
    <submittedName>
        <fullName evidence="2">Glycosyltransferase involved in cell wall bisynthesis</fullName>
    </submittedName>
</protein>
<proteinExistence type="predicted"/>
<organism evidence="2 3">
    <name type="scientific">Marinobacter zhejiangensis</name>
    <dbReference type="NCBI Taxonomy" id="488535"/>
    <lineage>
        <taxon>Bacteria</taxon>
        <taxon>Pseudomonadati</taxon>
        <taxon>Pseudomonadota</taxon>
        <taxon>Gammaproteobacteria</taxon>
        <taxon>Pseudomonadales</taxon>
        <taxon>Marinobacteraceae</taxon>
        <taxon>Marinobacter</taxon>
    </lineage>
</organism>
<dbReference type="SUPFAM" id="SSF53756">
    <property type="entry name" value="UDP-Glycosyltransferase/glycogen phosphorylase"/>
    <property type="match status" value="1"/>
</dbReference>
<name>A0A1I4SCG2_9GAMM</name>
<dbReference type="Proteomes" id="UP000198519">
    <property type="component" value="Unassembled WGS sequence"/>
</dbReference>
<dbReference type="RefSeq" id="WP_092025162.1">
    <property type="nucleotide sequence ID" value="NZ_FOUE01000005.1"/>
</dbReference>
<dbReference type="EMBL" id="FOUE01000005">
    <property type="protein sequence ID" value="SFM62020.1"/>
    <property type="molecule type" value="Genomic_DNA"/>
</dbReference>
<dbReference type="PANTHER" id="PTHR12526:SF637">
    <property type="entry name" value="GLYCOSYLTRANSFERASE EPSF-RELATED"/>
    <property type="match status" value="1"/>
</dbReference>
<dbReference type="PANTHER" id="PTHR12526">
    <property type="entry name" value="GLYCOSYLTRANSFERASE"/>
    <property type="match status" value="1"/>
</dbReference>
<evidence type="ECO:0000259" key="1">
    <source>
        <dbReference type="Pfam" id="PF13439"/>
    </source>
</evidence>
<evidence type="ECO:0000313" key="2">
    <source>
        <dbReference type="EMBL" id="SFM62020.1"/>
    </source>
</evidence>
<keyword evidence="3" id="KW-1185">Reference proteome</keyword>
<evidence type="ECO:0000313" key="3">
    <source>
        <dbReference type="Proteomes" id="UP000198519"/>
    </source>
</evidence>
<sequence>MHICHINLARGFSGGERQTLNLIRQLAGQGIRQTLIARPGNPLHEAVAELPVTVRTCSHFIKGHGTGGDWDLVHCHDGKGVYWGLIEYWLRTTPYVITRRVDNPLGTGWVTRQAYGKASRVACLSSAIQRVVLGTVNGARTEVIPSSFSGFPADDNEVGRIRQRYAGKLLIGQVGRFLAHKGHSVTLRAAPLLAERCPNAQILFLGEGPEEAALQQQAMGLDNVEFAGFQKDIGNWLAALDLLVFPSLQEGLGSTILEAMQHGVPVVAARAGGIPDILDDGSNGLLVNPGDVDGLADAVSRMLADEELRARLVEGGYQTLPRFSPERNASSYLALYRDILG</sequence>
<dbReference type="OrthoDB" id="6395634at2"/>
<feature type="domain" description="Glycosyltransferase subfamily 4-like N-terminal" evidence="1">
    <location>
        <begin position="13"/>
        <end position="145"/>
    </location>
</feature>
<accession>A0A1I4SCG2</accession>
<dbReference type="CDD" id="cd03801">
    <property type="entry name" value="GT4_PimA-like"/>
    <property type="match status" value="1"/>
</dbReference>
<dbReference type="AlphaFoldDB" id="A0A1I4SCG2"/>